<protein>
    <submittedName>
        <fullName evidence="2">34181_t:CDS:1</fullName>
    </submittedName>
</protein>
<reference evidence="2 3" key="1">
    <citation type="submission" date="2021-06" db="EMBL/GenBank/DDBJ databases">
        <authorList>
            <person name="Kallberg Y."/>
            <person name="Tangrot J."/>
            <person name="Rosling A."/>
        </authorList>
    </citation>
    <scope>NUCLEOTIDE SEQUENCE [LARGE SCALE GENOMIC DNA]</scope>
    <source>
        <strain evidence="2 3">120-4 pot B 10/14</strain>
    </source>
</reference>
<evidence type="ECO:0000256" key="1">
    <source>
        <dbReference type="SAM" id="MobiDB-lite"/>
    </source>
</evidence>
<dbReference type="EMBL" id="CAJVQB010008260">
    <property type="protein sequence ID" value="CAG8716391.1"/>
    <property type="molecule type" value="Genomic_DNA"/>
</dbReference>
<sequence length="53" mass="5860">VQNSVVSQQGTASNLEEMDGHGQMDLQSEFEDLQFGSKGSKVGVQTRDKQEKF</sequence>
<feature type="non-terminal residue" evidence="2">
    <location>
        <position position="1"/>
    </location>
</feature>
<feature type="region of interest" description="Disordered" evidence="1">
    <location>
        <begin position="1"/>
        <end position="53"/>
    </location>
</feature>
<organism evidence="2 3">
    <name type="scientific">Gigaspora margarita</name>
    <dbReference type="NCBI Taxonomy" id="4874"/>
    <lineage>
        <taxon>Eukaryota</taxon>
        <taxon>Fungi</taxon>
        <taxon>Fungi incertae sedis</taxon>
        <taxon>Mucoromycota</taxon>
        <taxon>Glomeromycotina</taxon>
        <taxon>Glomeromycetes</taxon>
        <taxon>Diversisporales</taxon>
        <taxon>Gigasporaceae</taxon>
        <taxon>Gigaspora</taxon>
    </lineage>
</organism>
<keyword evidence="3" id="KW-1185">Reference proteome</keyword>
<accession>A0ABN7V3I6</accession>
<gene>
    <name evidence="2" type="ORF">GMARGA_LOCUS13160</name>
</gene>
<proteinExistence type="predicted"/>
<comment type="caution">
    <text evidence="2">The sequence shown here is derived from an EMBL/GenBank/DDBJ whole genome shotgun (WGS) entry which is preliminary data.</text>
</comment>
<evidence type="ECO:0000313" key="2">
    <source>
        <dbReference type="EMBL" id="CAG8716391.1"/>
    </source>
</evidence>
<dbReference type="Proteomes" id="UP000789901">
    <property type="component" value="Unassembled WGS sequence"/>
</dbReference>
<name>A0ABN7V3I6_GIGMA</name>
<evidence type="ECO:0000313" key="3">
    <source>
        <dbReference type="Proteomes" id="UP000789901"/>
    </source>
</evidence>
<feature type="compositionally biased region" description="Polar residues" evidence="1">
    <location>
        <begin position="1"/>
        <end position="14"/>
    </location>
</feature>